<evidence type="ECO:0000313" key="3">
    <source>
        <dbReference type="EMBL" id="CAF2066065.1"/>
    </source>
</evidence>
<dbReference type="EMBL" id="CAJNRE010000795">
    <property type="protein sequence ID" value="CAF1931711.1"/>
    <property type="molecule type" value="Genomic_DNA"/>
</dbReference>
<reference evidence="3" key="1">
    <citation type="submission" date="2021-02" db="EMBL/GenBank/DDBJ databases">
        <authorList>
            <person name="Nowell W R."/>
        </authorList>
    </citation>
    <scope>NUCLEOTIDE SEQUENCE</scope>
</reference>
<evidence type="ECO:0000256" key="1">
    <source>
        <dbReference type="SAM" id="MobiDB-lite"/>
    </source>
</evidence>
<dbReference type="Proteomes" id="UP000663856">
    <property type="component" value="Unassembled WGS sequence"/>
</dbReference>
<dbReference type="Proteomes" id="UP000663824">
    <property type="component" value="Unassembled WGS sequence"/>
</dbReference>
<evidence type="ECO:0000313" key="2">
    <source>
        <dbReference type="EMBL" id="CAF1931711.1"/>
    </source>
</evidence>
<organism evidence="3 5">
    <name type="scientific">Rotaria magnacalcarata</name>
    <dbReference type="NCBI Taxonomy" id="392030"/>
    <lineage>
        <taxon>Eukaryota</taxon>
        <taxon>Metazoa</taxon>
        <taxon>Spiralia</taxon>
        <taxon>Gnathifera</taxon>
        <taxon>Rotifera</taxon>
        <taxon>Eurotatoria</taxon>
        <taxon>Bdelloidea</taxon>
        <taxon>Philodinida</taxon>
        <taxon>Philodinidae</taxon>
        <taxon>Rotaria</taxon>
    </lineage>
</organism>
<sequence>MMTTVQNMPDSMELPTLKLPQIRPSSHGSNSTDQPVTVQNVTNSYEQWRANIHRDLEEDLQRQVKQILDETERQERLARLRRQYLRAGQHFSPQQIENNGRQSDPWSEIDRRNQRVLYPLNARESYGAQNHLPKFNGQKHKFSSGSFNLDSYTNYCLRRRLSSNRNDEQSLEDASVDLQNFHSKRLSQTIIKKDSSFLYGNNLLKSSKSDLVSIFDQRSINVETTGTYVNKHGVIISLDGPFWPRDFRILHPTPKLLSRELVPTEFYFTVTNSSLPCK</sequence>
<dbReference type="Proteomes" id="UP000663887">
    <property type="component" value="Unassembled WGS sequence"/>
</dbReference>
<name>A0A816QVK5_9BILA</name>
<gene>
    <name evidence="2" type="ORF">MBJ925_LOCUS4373</name>
    <name evidence="3" type="ORF">WKI299_LOCUS13067</name>
    <name evidence="4" type="ORF">XDN619_LOCUS23563</name>
</gene>
<feature type="compositionally biased region" description="Polar residues" evidence="1">
    <location>
        <begin position="91"/>
        <end position="105"/>
    </location>
</feature>
<dbReference type="EMBL" id="CAJNRF010004980">
    <property type="protein sequence ID" value="CAF2066065.1"/>
    <property type="molecule type" value="Genomic_DNA"/>
</dbReference>
<dbReference type="AlphaFoldDB" id="A0A816QVK5"/>
<accession>A0A816QVK5</accession>
<dbReference type="EMBL" id="CAJNRG010010761">
    <property type="protein sequence ID" value="CAF2125156.1"/>
    <property type="molecule type" value="Genomic_DNA"/>
</dbReference>
<feature type="region of interest" description="Disordered" evidence="1">
    <location>
        <begin position="90"/>
        <end position="109"/>
    </location>
</feature>
<evidence type="ECO:0000313" key="4">
    <source>
        <dbReference type="EMBL" id="CAF2125156.1"/>
    </source>
</evidence>
<evidence type="ECO:0000313" key="5">
    <source>
        <dbReference type="Proteomes" id="UP000663856"/>
    </source>
</evidence>
<protein>
    <submittedName>
        <fullName evidence="3">Uncharacterized protein</fullName>
    </submittedName>
</protein>
<proteinExistence type="predicted"/>
<feature type="compositionally biased region" description="Polar residues" evidence="1">
    <location>
        <begin position="23"/>
        <end position="37"/>
    </location>
</feature>
<comment type="caution">
    <text evidence="3">The sequence shown here is derived from an EMBL/GenBank/DDBJ whole genome shotgun (WGS) entry which is preliminary data.</text>
</comment>
<feature type="region of interest" description="Disordered" evidence="1">
    <location>
        <begin position="1"/>
        <end position="37"/>
    </location>
</feature>